<evidence type="ECO:0000256" key="5">
    <source>
        <dbReference type="ARBA" id="ARBA00022801"/>
    </source>
</evidence>
<name>A0A9W8G057_9FUNG</name>
<feature type="domain" description="Glycosyl hydrolase family 31 C-terminal" evidence="15">
    <location>
        <begin position="718"/>
        <end position="806"/>
    </location>
</feature>
<dbReference type="PROSITE" id="PS00129">
    <property type="entry name" value="GLYCOSYL_HYDROL_F31_1"/>
    <property type="match status" value="1"/>
</dbReference>
<dbReference type="InterPro" id="IPR048395">
    <property type="entry name" value="Glyco_hydro_31_C"/>
</dbReference>
<feature type="domain" description="DUF5110" evidence="14">
    <location>
        <begin position="824"/>
        <end position="864"/>
    </location>
</feature>
<evidence type="ECO:0000259" key="13">
    <source>
        <dbReference type="Pfam" id="PF13802"/>
    </source>
</evidence>
<dbReference type="InterPro" id="IPR017853">
    <property type="entry name" value="GH"/>
</dbReference>
<keyword evidence="6" id="KW-0256">Endoplasmic reticulum</keyword>
<reference evidence="16" key="1">
    <citation type="submission" date="2022-07" db="EMBL/GenBank/DDBJ databases">
        <title>Phylogenomic reconstructions and comparative analyses of Kickxellomycotina fungi.</title>
        <authorList>
            <person name="Reynolds N.K."/>
            <person name="Stajich J.E."/>
            <person name="Barry K."/>
            <person name="Grigoriev I.V."/>
            <person name="Crous P."/>
            <person name="Smith M.E."/>
        </authorList>
    </citation>
    <scope>NUCLEOTIDE SEQUENCE</scope>
    <source>
        <strain evidence="16">NRRL 3115</strain>
    </source>
</reference>
<dbReference type="SUPFAM" id="SSF74650">
    <property type="entry name" value="Galactose mutarotase-like"/>
    <property type="match status" value="1"/>
</dbReference>
<evidence type="ECO:0000256" key="3">
    <source>
        <dbReference type="ARBA" id="ARBA00007806"/>
    </source>
</evidence>
<dbReference type="InterPro" id="IPR011013">
    <property type="entry name" value="Gal_mutarotase_sf_dom"/>
</dbReference>
<dbReference type="InterPro" id="IPR013780">
    <property type="entry name" value="Glyco_hydro_b"/>
</dbReference>
<dbReference type="Pfam" id="PF21365">
    <property type="entry name" value="Glyco_hydro_31_3rd"/>
    <property type="match status" value="1"/>
</dbReference>
<sequence length="950" mass="109510">MIIKSPFRTRVNGLFCAAISAVLLSQVAQAVKRDEFKTTEEIAFYRRHQAFAETVLQAEPASQENSSEIPHGASPYTVVGGSVHLDGHTLIATVQHASAKVPLRVEVIFLKNGTVRVRAQEENPLLPRYDDTQKHVLREEGNNLEYASANDLDHHYRIVNGVKVHTVRYTNDHSAFSVRITEDPWSLTYLQNDKPIIELNSKGFFHLEHLRPRPDPEAIGDDISGEWKETFLLFTDNKARGPESFGMDINFIGFEHVYGIPEHATSLSLKTTNKVNGGYDTPYRLWNLGVFEHELDDPIPLYGSIPFMAAHNADATVGVFWLNAAETLVDIAREKRSGVDDDLSVVNTHWVSEAGVMDVFLMPGPSVADLYRQYMSLIEPTPLPREFALGYHTCRWSYLDQEDVLTVSEKMHEHDIPYDVIWLDIDYTDGMRYFTWDYSKFPDPVAMQKQLAHDGHKLVTIIDPHVKRDSSYRVWKEGNENGYFIKNNTNTRNYDGWCWPRESNWVDYLNPEASKWYGEQYHFDKYPDTTADLFIWNDMNEPITLRMPESTAEKDVKHYGGWEHRHVHNLYGMLNHKSTFEGMLTRESPRKRPFILSRSYFAGSQRYGAIWTGDNTADWGYMRAATPMVLSNNIAGMHFSGADVGGFFGDPKPELLTRWYQLGIWHPFFRAHSHRYTKRREPWLFGEPYLSIMRKAVYERYRMIPYWYTLFREASLTGIPIVRPMWMEFPKDSDLFAEENTFMVGSSIMVAPALDSDLTKPIDVTFPSQENWYNMYTHASYLAPIKRRFVVDLAQTLVYVRGGSIIPTRERQRRSSAFMKQDPFTLYVYVSRNGTASGKLYIDDGESYDYEKGAFIEREFVYAEDKLISRPSPLTVESPEYRTFSDKMSKVRIERIVMVGLITQPTVATIRESDVEREISLDYGNCRTGSDCVVCNPAMCIGNDWEITFN</sequence>
<evidence type="ECO:0000256" key="2">
    <source>
        <dbReference type="ARBA" id="ARBA00004833"/>
    </source>
</evidence>
<dbReference type="CDD" id="cd06603">
    <property type="entry name" value="GH31_GANC_GANAB_alpha"/>
    <property type="match status" value="1"/>
</dbReference>
<evidence type="ECO:0000256" key="1">
    <source>
        <dbReference type="ARBA" id="ARBA00004240"/>
    </source>
</evidence>
<evidence type="ECO:0000313" key="17">
    <source>
        <dbReference type="Proteomes" id="UP001151518"/>
    </source>
</evidence>
<dbReference type="SUPFAM" id="SSF51445">
    <property type="entry name" value="(Trans)glycosidases"/>
    <property type="match status" value="1"/>
</dbReference>
<dbReference type="OrthoDB" id="5839090at2759"/>
<dbReference type="PANTHER" id="PTHR22762:SF54">
    <property type="entry name" value="BCDNA.GH04962"/>
    <property type="match status" value="1"/>
</dbReference>
<feature type="domain" description="Glycoside hydrolase family 31 TIM barrel" evidence="12">
    <location>
        <begin position="381"/>
        <end position="710"/>
    </location>
</feature>
<comment type="subcellular location">
    <subcellularLocation>
        <location evidence="1">Endoplasmic reticulum</location>
    </subcellularLocation>
</comment>
<keyword evidence="5 10" id="KW-0378">Hydrolase</keyword>
<dbReference type="SUPFAM" id="SSF51011">
    <property type="entry name" value="Glycosyl hydrolase domain"/>
    <property type="match status" value="1"/>
</dbReference>
<feature type="domain" description="Glycoside hydrolase family 31 N-terminal" evidence="13">
    <location>
        <begin position="105"/>
        <end position="330"/>
    </location>
</feature>
<feature type="chain" id="PRO_5040854493" description="Glucosidase II subunit alpha" evidence="11">
    <location>
        <begin position="31"/>
        <end position="950"/>
    </location>
</feature>
<evidence type="ECO:0000259" key="12">
    <source>
        <dbReference type="Pfam" id="PF01055"/>
    </source>
</evidence>
<dbReference type="GO" id="GO:0006491">
    <property type="term" value="P:N-glycan processing"/>
    <property type="evidence" value="ECO:0007669"/>
    <property type="project" value="TreeGrafter"/>
</dbReference>
<evidence type="ECO:0000256" key="6">
    <source>
        <dbReference type="ARBA" id="ARBA00022824"/>
    </source>
</evidence>
<dbReference type="GO" id="GO:0090599">
    <property type="term" value="F:alpha-glucosidase activity"/>
    <property type="evidence" value="ECO:0007669"/>
    <property type="project" value="TreeGrafter"/>
</dbReference>
<proteinExistence type="inferred from homology"/>
<dbReference type="InterPro" id="IPR025887">
    <property type="entry name" value="Glyco_hydro_31_N_dom"/>
</dbReference>
<dbReference type="GO" id="GO:0017177">
    <property type="term" value="C:glucosidase II complex"/>
    <property type="evidence" value="ECO:0007669"/>
    <property type="project" value="TreeGrafter"/>
</dbReference>
<comment type="caution">
    <text evidence="16">The sequence shown here is derived from an EMBL/GenBank/DDBJ whole genome shotgun (WGS) entry which is preliminary data.</text>
</comment>
<organism evidence="16 17">
    <name type="scientific">Coemansia spiralis</name>
    <dbReference type="NCBI Taxonomy" id="417178"/>
    <lineage>
        <taxon>Eukaryota</taxon>
        <taxon>Fungi</taxon>
        <taxon>Fungi incertae sedis</taxon>
        <taxon>Zoopagomycota</taxon>
        <taxon>Kickxellomycotina</taxon>
        <taxon>Kickxellomycetes</taxon>
        <taxon>Kickxellales</taxon>
        <taxon>Kickxellaceae</taxon>
        <taxon>Coemansia</taxon>
    </lineage>
</organism>
<evidence type="ECO:0000259" key="15">
    <source>
        <dbReference type="Pfam" id="PF21365"/>
    </source>
</evidence>
<dbReference type="Gene3D" id="3.20.20.80">
    <property type="entry name" value="Glycosidases"/>
    <property type="match status" value="1"/>
</dbReference>
<dbReference type="AlphaFoldDB" id="A0A9W8G057"/>
<comment type="similarity">
    <text evidence="3 10">Belongs to the glycosyl hydrolase 31 family.</text>
</comment>
<keyword evidence="8 10" id="KW-0326">Glycosidase</keyword>
<evidence type="ECO:0000256" key="10">
    <source>
        <dbReference type="RuleBase" id="RU361185"/>
    </source>
</evidence>
<dbReference type="InterPro" id="IPR000322">
    <property type="entry name" value="Glyco_hydro_31_TIM"/>
</dbReference>
<dbReference type="Proteomes" id="UP001151518">
    <property type="component" value="Unassembled WGS sequence"/>
</dbReference>
<dbReference type="EMBL" id="JANBTW010000064">
    <property type="protein sequence ID" value="KAJ2673787.1"/>
    <property type="molecule type" value="Genomic_DNA"/>
</dbReference>
<evidence type="ECO:0000256" key="4">
    <source>
        <dbReference type="ARBA" id="ARBA00022729"/>
    </source>
</evidence>
<dbReference type="GO" id="GO:0005975">
    <property type="term" value="P:carbohydrate metabolic process"/>
    <property type="evidence" value="ECO:0007669"/>
    <property type="project" value="InterPro"/>
</dbReference>
<evidence type="ECO:0000259" key="14">
    <source>
        <dbReference type="Pfam" id="PF17137"/>
    </source>
</evidence>
<evidence type="ECO:0000256" key="11">
    <source>
        <dbReference type="SAM" id="SignalP"/>
    </source>
</evidence>
<dbReference type="PANTHER" id="PTHR22762">
    <property type="entry name" value="ALPHA-GLUCOSIDASE"/>
    <property type="match status" value="1"/>
</dbReference>
<dbReference type="Pfam" id="PF13802">
    <property type="entry name" value="Gal_mutarotas_2"/>
    <property type="match status" value="1"/>
</dbReference>
<evidence type="ECO:0000256" key="7">
    <source>
        <dbReference type="ARBA" id="ARBA00023180"/>
    </source>
</evidence>
<evidence type="ECO:0000256" key="9">
    <source>
        <dbReference type="ARBA" id="ARBA00042895"/>
    </source>
</evidence>
<dbReference type="Pfam" id="PF17137">
    <property type="entry name" value="DUF5110"/>
    <property type="match status" value="1"/>
</dbReference>
<dbReference type="Pfam" id="PF01055">
    <property type="entry name" value="Glyco_hydro_31_2nd"/>
    <property type="match status" value="1"/>
</dbReference>
<evidence type="ECO:0000313" key="16">
    <source>
        <dbReference type="EMBL" id="KAJ2673787.1"/>
    </source>
</evidence>
<evidence type="ECO:0000256" key="8">
    <source>
        <dbReference type="ARBA" id="ARBA00023295"/>
    </source>
</evidence>
<dbReference type="CDD" id="cd14752">
    <property type="entry name" value="GH31_N"/>
    <property type="match status" value="1"/>
</dbReference>
<dbReference type="InterPro" id="IPR030458">
    <property type="entry name" value="Glyco_hydro_31_AS"/>
</dbReference>
<gene>
    <name evidence="16" type="primary">ROT2_1</name>
    <name evidence="16" type="ORF">GGI25_004594</name>
</gene>
<dbReference type="InterPro" id="IPR033403">
    <property type="entry name" value="DUF5110"/>
</dbReference>
<dbReference type="Gene3D" id="2.60.40.1180">
    <property type="entry name" value="Golgi alpha-mannosidase II"/>
    <property type="match status" value="2"/>
</dbReference>
<accession>A0A9W8G057</accession>
<dbReference type="Gene3D" id="2.60.40.1760">
    <property type="entry name" value="glycosyl hydrolase (family 31)"/>
    <property type="match status" value="1"/>
</dbReference>
<comment type="pathway">
    <text evidence="2">Glycan metabolism; N-glycan metabolism.</text>
</comment>
<protein>
    <recommendedName>
        <fullName evidence="9">Glucosidase II subunit alpha</fullName>
    </recommendedName>
</protein>
<keyword evidence="7" id="KW-0325">Glycoprotein</keyword>
<feature type="signal peptide" evidence="11">
    <location>
        <begin position="1"/>
        <end position="30"/>
    </location>
</feature>
<dbReference type="GO" id="GO:0030246">
    <property type="term" value="F:carbohydrate binding"/>
    <property type="evidence" value="ECO:0007669"/>
    <property type="project" value="InterPro"/>
</dbReference>
<keyword evidence="4 11" id="KW-0732">Signal</keyword>